<dbReference type="PANTHER" id="PTHR45128">
    <property type="entry name" value="METHYLTRANSFERASE TYPE 11"/>
    <property type="match status" value="1"/>
</dbReference>
<feature type="domain" description="Methyltransferase" evidence="2">
    <location>
        <begin position="174"/>
        <end position="270"/>
    </location>
</feature>
<keyword evidence="3" id="KW-0489">Methyltransferase</keyword>
<dbReference type="InterPro" id="IPR053173">
    <property type="entry name" value="SAM-binding_MTase"/>
</dbReference>
<proteinExistence type="predicted"/>
<keyword evidence="3" id="KW-0808">Transferase</keyword>
<dbReference type="Gene3D" id="1.10.10.10">
    <property type="entry name" value="Winged helix-like DNA-binding domain superfamily/Winged helix DNA-binding domain"/>
    <property type="match status" value="1"/>
</dbReference>
<dbReference type="HOGENOM" id="CLU_071486_0_0_0"/>
<dbReference type="KEGG" id="lfp:Y981_10850"/>
<dbReference type="OrthoDB" id="9791837at2"/>
<dbReference type="PANTHER" id="PTHR45128:SF2">
    <property type="entry name" value="METHYLTRANSFERASE DOMAIN-CONTAINING PROTEIN"/>
    <property type="match status" value="1"/>
</dbReference>
<feature type="transmembrane region" description="Helical" evidence="1">
    <location>
        <begin position="21"/>
        <end position="39"/>
    </location>
</feature>
<dbReference type="GO" id="GO:0008168">
    <property type="term" value="F:methyltransferase activity"/>
    <property type="evidence" value="ECO:0007669"/>
    <property type="project" value="UniProtKB-KW"/>
</dbReference>
<evidence type="ECO:0000313" key="4">
    <source>
        <dbReference type="Proteomes" id="UP000027059"/>
    </source>
</evidence>
<dbReference type="Proteomes" id="UP000027059">
    <property type="component" value="Chromosome"/>
</dbReference>
<organism evidence="3 4">
    <name type="scientific">Leptospirillum ferriphilum YSK</name>
    <dbReference type="NCBI Taxonomy" id="1441628"/>
    <lineage>
        <taxon>Bacteria</taxon>
        <taxon>Pseudomonadati</taxon>
        <taxon>Nitrospirota</taxon>
        <taxon>Nitrospiria</taxon>
        <taxon>Nitrospirales</taxon>
        <taxon>Nitrospiraceae</taxon>
        <taxon>Leptospirillum</taxon>
    </lineage>
</organism>
<keyword evidence="1" id="KW-0812">Transmembrane</keyword>
<keyword evidence="4" id="KW-1185">Reference proteome</keyword>
<dbReference type="AlphaFoldDB" id="A0A059Y0J2"/>
<dbReference type="InterPro" id="IPR036390">
    <property type="entry name" value="WH_DNA-bd_sf"/>
</dbReference>
<dbReference type="InterPro" id="IPR036388">
    <property type="entry name" value="WH-like_DNA-bd_sf"/>
</dbReference>
<dbReference type="Gene3D" id="3.40.50.150">
    <property type="entry name" value="Vaccinia Virus protein VP39"/>
    <property type="match status" value="1"/>
</dbReference>
<dbReference type="RefSeq" id="WP_038506073.1">
    <property type="nucleotide sequence ID" value="NZ_CP007243.1"/>
</dbReference>
<reference evidence="3 4" key="2">
    <citation type="journal article" date="2015" name="Biomed. Res. Int.">
        <title>Effects of Arsenite Resistance on the Growth and Functional Gene Expression of Leptospirillum ferriphilum and Acidithiobacillus thiooxidans in Pure Culture and Coculture.</title>
        <authorList>
            <person name="Jiang H."/>
            <person name="Liang Y."/>
            <person name="Yin H."/>
            <person name="Xiao Y."/>
            <person name="Guo X."/>
            <person name="Xu Y."/>
            <person name="Hu Q."/>
            <person name="Liu H."/>
            <person name="Liu X."/>
        </authorList>
    </citation>
    <scope>NUCLEOTIDE SEQUENCE [LARGE SCALE GENOMIC DNA]</scope>
    <source>
        <strain evidence="3 4">YSK</strain>
    </source>
</reference>
<gene>
    <name evidence="3" type="ORF">Y981_10850</name>
</gene>
<dbReference type="SUPFAM" id="SSF53335">
    <property type="entry name" value="S-adenosyl-L-methionine-dependent methyltransferases"/>
    <property type="match status" value="1"/>
</dbReference>
<keyword evidence="1" id="KW-0472">Membrane</keyword>
<sequence>MSVEETTEDRKKRFRQMAQGALSLNVAFVGVANGLFPAFREAGSLDAEGLSVRTGMDRDYLVRWMDAAYAFGYLEESSSGRFRLTADGEAMCPDAEDTLMPVAVGSVLSAHMAERAAACMRTGERPGEVVLGERKTILPWFGSMIEANFAPLFSQQILPKLPIFGEVDERSGTVVDLGCGNGWYLLLLAKRFSRLKGVGLDGFGENVRQASEKAKKTGLSDRLRFEEGDIRHYPLREPVDVFVMNRALHHVWTDRETVFSFFRKHLSSRGAVVIWEPAWPESRRELREPVRRPLAFQGLSEHVQGNRLLSPGEIADAFREIGFTSTVLSFANGNETVIVARPGV</sequence>
<evidence type="ECO:0000259" key="2">
    <source>
        <dbReference type="Pfam" id="PF13649"/>
    </source>
</evidence>
<dbReference type="InterPro" id="IPR041698">
    <property type="entry name" value="Methyltransf_25"/>
</dbReference>
<dbReference type="SUPFAM" id="SSF46785">
    <property type="entry name" value="Winged helix' DNA-binding domain"/>
    <property type="match status" value="1"/>
</dbReference>
<reference evidence="4" key="1">
    <citation type="submission" date="2014-02" db="EMBL/GenBank/DDBJ databases">
        <title>Complete genome sequence and comparative genomic analysis of the nitrogen-fixing bacterium Leptospirillum ferriphilum YSK.</title>
        <authorList>
            <person name="Guo X."/>
            <person name="Yin H."/>
            <person name="Liang Y."/>
            <person name="Hu Q."/>
            <person name="Ma L."/>
            <person name="Xiao Y."/>
            <person name="Zhang X."/>
            <person name="Qiu G."/>
            <person name="Liu X."/>
        </authorList>
    </citation>
    <scope>NUCLEOTIDE SEQUENCE [LARGE SCALE GENOMIC DNA]</scope>
    <source>
        <strain evidence="4">YSK</strain>
    </source>
</reference>
<evidence type="ECO:0000313" key="3">
    <source>
        <dbReference type="EMBL" id="AIA31056.1"/>
    </source>
</evidence>
<dbReference type="InterPro" id="IPR029063">
    <property type="entry name" value="SAM-dependent_MTases_sf"/>
</dbReference>
<accession>A0A059Y0J2</accession>
<dbReference type="GO" id="GO:0032259">
    <property type="term" value="P:methylation"/>
    <property type="evidence" value="ECO:0007669"/>
    <property type="project" value="UniProtKB-KW"/>
</dbReference>
<dbReference type="Pfam" id="PF13649">
    <property type="entry name" value="Methyltransf_25"/>
    <property type="match status" value="1"/>
</dbReference>
<dbReference type="CDD" id="cd02440">
    <property type="entry name" value="AdoMet_MTases"/>
    <property type="match status" value="1"/>
</dbReference>
<dbReference type="EMBL" id="CP007243">
    <property type="protein sequence ID" value="AIA31056.1"/>
    <property type="molecule type" value="Genomic_DNA"/>
</dbReference>
<protein>
    <submittedName>
        <fullName evidence="3">Methyltransferase type 11</fullName>
    </submittedName>
</protein>
<keyword evidence="1" id="KW-1133">Transmembrane helix</keyword>
<name>A0A059Y0J2_9BACT</name>
<evidence type="ECO:0000256" key="1">
    <source>
        <dbReference type="SAM" id="Phobius"/>
    </source>
</evidence>